<evidence type="ECO:0000256" key="8">
    <source>
        <dbReference type="HAMAP-Rule" id="MF_00912"/>
    </source>
</evidence>
<keyword evidence="11" id="KW-1185">Reference proteome</keyword>
<evidence type="ECO:0000256" key="7">
    <source>
        <dbReference type="ARBA" id="ARBA00023306"/>
    </source>
</evidence>
<keyword evidence="7 8" id="KW-0131">Cell cycle</keyword>
<keyword evidence="5 8" id="KW-1133">Transmembrane helix</keyword>
<dbReference type="PROSITE" id="PS51779">
    <property type="entry name" value="POTRA"/>
    <property type="match status" value="1"/>
</dbReference>
<dbReference type="AlphaFoldDB" id="A0A8E2I9J9"/>
<keyword evidence="3 8" id="KW-0132">Cell division</keyword>
<evidence type="ECO:0000256" key="6">
    <source>
        <dbReference type="ARBA" id="ARBA00023136"/>
    </source>
</evidence>
<dbReference type="InterPro" id="IPR013685">
    <property type="entry name" value="POTRA_FtsQ_type"/>
</dbReference>
<evidence type="ECO:0000256" key="4">
    <source>
        <dbReference type="ARBA" id="ARBA00022692"/>
    </source>
</evidence>
<sequence>MSERKIVSLEDRIPKLKEQRKRKANRRLIFLISIFFLLILFVVYFQSPLSHVKNIKVAGNQLVDTETVIKKMGISNKTNIWSINKEKTTSKLLTIPEVKKATVKINFPNNVVVQIKEHTAVANISDGTKLLTVLESGNIVNQKGNSQSNIPILTNFKQGKILKAMVEQIQQLPKEIINSISEINYSPKKTDIYHITLYMNDGFEVSATIRTLASKIIYYPSIVSQLDPNVKGVIDLEVGSTFKPFKTEVKEEDGQKNNENQENER</sequence>
<dbReference type="GO" id="GO:0043093">
    <property type="term" value="P:FtsZ-dependent cytokinesis"/>
    <property type="evidence" value="ECO:0007669"/>
    <property type="project" value="UniProtKB-UniRule"/>
</dbReference>
<name>A0A8E2I9J9_9BACI</name>
<dbReference type="Gene3D" id="3.40.50.10960">
    <property type="match status" value="1"/>
</dbReference>
<dbReference type="InterPro" id="IPR034746">
    <property type="entry name" value="POTRA"/>
</dbReference>
<evidence type="ECO:0000259" key="9">
    <source>
        <dbReference type="PROSITE" id="PS51779"/>
    </source>
</evidence>
<dbReference type="HAMAP" id="MF_00912">
    <property type="entry name" value="DivIB"/>
    <property type="match status" value="1"/>
</dbReference>
<protein>
    <recommendedName>
        <fullName evidence="8">Cell division protein DivIB</fullName>
    </recommendedName>
</protein>
<dbReference type="Pfam" id="PF03799">
    <property type="entry name" value="FtsQ_DivIB_C"/>
    <property type="match status" value="1"/>
</dbReference>
<dbReference type="InterPro" id="IPR050487">
    <property type="entry name" value="FtsQ_DivIB"/>
</dbReference>
<organism evidence="10 11">
    <name type="scientific">Heyndrickxia oleronia</name>
    <dbReference type="NCBI Taxonomy" id="38875"/>
    <lineage>
        <taxon>Bacteria</taxon>
        <taxon>Bacillati</taxon>
        <taxon>Bacillota</taxon>
        <taxon>Bacilli</taxon>
        <taxon>Bacillales</taxon>
        <taxon>Bacillaceae</taxon>
        <taxon>Heyndrickxia</taxon>
    </lineage>
</organism>
<dbReference type="PANTHER" id="PTHR37820">
    <property type="entry name" value="CELL DIVISION PROTEIN DIVIB"/>
    <property type="match status" value="1"/>
</dbReference>
<dbReference type="PANTHER" id="PTHR37820:SF1">
    <property type="entry name" value="CELL DIVISION PROTEIN FTSQ"/>
    <property type="match status" value="1"/>
</dbReference>
<keyword evidence="6 8" id="KW-0472">Membrane</keyword>
<comment type="similarity">
    <text evidence="8">Belongs to the FtsQ/DivIB family. DivIB subfamily.</text>
</comment>
<dbReference type="Pfam" id="PF08478">
    <property type="entry name" value="POTRA_1"/>
    <property type="match status" value="1"/>
</dbReference>
<comment type="function">
    <text evidence="8">Cell division protein that may be involved in stabilizing or promoting the assembly of the division complex.</text>
</comment>
<feature type="domain" description="POTRA" evidence="9">
    <location>
        <begin position="50"/>
        <end position="118"/>
    </location>
</feature>
<dbReference type="RefSeq" id="WP_078109734.1">
    <property type="nucleotide sequence ID" value="NZ_CP065424.1"/>
</dbReference>
<evidence type="ECO:0000313" key="11">
    <source>
        <dbReference type="Proteomes" id="UP000189761"/>
    </source>
</evidence>
<evidence type="ECO:0000256" key="1">
    <source>
        <dbReference type="ARBA" id="ARBA00004370"/>
    </source>
</evidence>
<comment type="subcellular location">
    <subcellularLocation>
        <location evidence="8">Cell membrane</location>
        <topology evidence="8">Single-pass type II membrane protein</topology>
    </subcellularLocation>
    <subcellularLocation>
        <location evidence="1">Membrane</location>
    </subcellularLocation>
    <text evidence="8">Localizes to the division septum.</text>
</comment>
<dbReference type="GO" id="GO:0032153">
    <property type="term" value="C:cell division site"/>
    <property type="evidence" value="ECO:0007669"/>
    <property type="project" value="UniProtKB-UniRule"/>
</dbReference>
<keyword evidence="2 8" id="KW-1003">Cell membrane</keyword>
<keyword evidence="4 8" id="KW-0812">Transmembrane</keyword>
<dbReference type="Proteomes" id="UP000189761">
    <property type="component" value="Unassembled WGS sequence"/>
</dbReference>
<dbReference type="Gene3D" id="3.10.20.310">
    <property type="entry name" value="membrane protein fhac"/>
    <property type="match status" value="1"/>
</dbReference>
<feature type="transmembrane region" description="Helical" evidence="8">
    <location>
        <begin position="28"/>
        <end position="45"/>
    </location>
</feature>
<comment type="caution">
    <text evidence="10">The sequence shown here is derived from an EMBL/GenBank/DDBJ whole genome shotgun (WGS) entry which is preliminary data.</text>
</comment>
<dbReference type="EMBL" id="MTLA01000063">
    <property type="protein sequence ID" value="OOP69276.1"/>
    <property type="molecule type" value="Genomic_DNA"/>
</dbReference>
<proteinExistence type="inferred from homology"/>
<evidence type="ECO:0000256" key="5">
    <source>
        <dbReference type="ARBA" id="ARBA00022989"/>
    </source>
</evidence>
<dbReference type="InterPro" id="IPR005548">
    <property type="entry name" value="Cell_div_FtsQ/DivIB_C"/>
</dbReference>
<evidence type="ECO:0000256" key="2">
    <source>
        <dbReference type="ARBA" id="ARBA00022475"/>
    </source>
</evidence>
<accession>A0A8E2I9J9</accession>
<gene>
    <name evidence="8" type="primary">divIB</name>
    <name evidence="10" type="ORF">BWZ43_06300</name>
</gene>
<evidence type="ECO:0000256" key="3">
    <source>
        <dbReference type="ARBA" id="ARBA00022618"/>
    </source>
</evidence>
<evidence type="ECO:0000313" key="10">
    <source>
        <dbReference type="EMBL" id="OOP69276.1"/>
    </source>
</evidence>
<dbReference type="GO" id="GO:0005886">
    <property type="term" value="C:plasma membrane"/>
    <property type="evidence" value="ECO:0007669"/>
    <property type="project" value="UniProtKB-SubCell"/>
</dbReference>
<dbReference type="InterPro" id="IPR026580">
    <property type="entry name" value="DivIB"/>
</dbReference>
<reference evidence="10 11" key="1">
    <citation type="submission" date="2017-01" db="EMBL/GenBank/DDBJ databases">
        <title>Draft genome sequence of Bacillus oleronius.</title>
        <authorList>
            <person name="Allam M."/>
        </authorList>
    </citation>
    <scope>NUCLEOTIDE SEQUENCE [LARGE SCALE GENOMIC DNA]</scope>
    <source>
        <strain evidence="10 11">DSM 9356</strain>
    </source>
</reference>